<feature type="transmembrane region" description="Helical" evidence="1">
    <location>
        <begin position="62"/>
        <end position="85"/>
    </location>
</feature>
<dbReference type="Gene3D" id="3.30.70.270">
    <property type="match status" value="1"/>
</dbReference>
<keyword evidence="1" id="KW-0812">Transmembrane</keyword>
<feature type="transmembrane region" description="Helical" evidence="1">
    <location>
        <begin position="260"/>
        <end position="281"/>
    </location>
</feature>
<feature type="transmembrane region" description="Helical" evidence="1">
    <location>
        <begin position="122"/>
        <end position="143"/>
    </location>
</feature>
<dbReference type="SMART" id="SM00267">
    <property type="entry name" value="GGDEF"/>
    <property type="match status" value="1"/>
</dbReference>
<feature type="domain" description="GGDEF" evidence="3">
    <location>
        <begin position="349"/>
        <end position="477"/>
    </location>
</feature>
<dbReference type="InterPro" id="IPR000160">
    <property type="entry name" value="GGDEF_dom"/>
</dbReference>
<dbReference type="CDD" id="cd01948">
    <property type="entry name" value="EAL"/>
    <property type="match status" value="1"/>
</dbReference>
<feature type="transmembrane region" description="Helical" evidence="1">
    <location>
        <begin position="163"/>
        <end position="180"/>
    </location>
</feature>
<reference evidence="4" key="1">
    <citation type="submission" date="2021-01" db="EMBL/GenBank/DDBJ databases">
        <title>Whole genome shotgun sequence of Actinoplanes rishiriensis NBRC 108556.</title>
        <authorList>
            <person name="Komaki H."/>
            <person name="Tamura T."/>
        </authorList>
    </citation>
    <scope>NUCLEOTIDE SEQUENCE</scope>
    <source>
        <strain evidence="4">NBRC 108556</strain>
    </source>
</reference>
<dbReference type="Gene3D" id="3.20.20.450">
    <property type="entry name" value="EAL domain"/>
    <property type="match status" value="1"/>
</dbReference>
<feature type="transmembrane region" description="Helical" evidence="1">
    <location>
        <begin position="97"/>
        <end position="115"/>
    </location>
</feature>
<dbReference type="Proteomes" id="UP000636960">
    <property type="component" value="Unassembled WGS sequence"/>
</dbReference>
<dbReference type="SMART" id="SM00052">
    <property type="entry name" value="EAL"/>
    <property type="match status" value="1"/>
</dbReference>
<evidence type="ECO:0000313" key="5">
    <source>
        <dbReference type="Proteomes" id="UP000636960"/>
    </source>
</evidence>
<evidence type="ECO:0008006" key="6">
    <source>
        <dbReference type="Google" id="ProtNLM"/>
    </source>
</evidence>
<dbReference type="PANTHER" id="PTHR44757">
    <property type="entry name" value="DIGUANYLATE CYCLASE DGCP"/>
    <property type="match status" value="1"/>
</dbReference>
<dbReference type="PROSITE" id="PS50887">
    <property type="entry name" value="GGDEF"/>
    <property type="match status" value="1"/>
</dbReference>
<comment type="caution">
    <text evidence="4">The sequence shown here is derived from an EMBL/GenBank/DDBJ whole genome shotgun (WGS) entry which is preliminary data.</text>
</comment>
<feature type="domain" description="EAL" evidence="2">
    <location>
        <begin position="485"/>
        <end position="740"/>
    </location>
</feature>
<dbReference type="PROSITE" id="PS50883">
    <property type="entry name" value="EAL"/>
    <property type="match status" value="1"/>
</dbReference>
<sequence>MPREQLWRGWVAAGAAAIAGFLLLPAEGSAAASVTLIVIGLIAALALIFAVRLHRPERPAMWYLFAGGMIMNVLGDTTFEYYKIILEQEPYPSFADAFYLASYPMYATGLVLLLFRRRLRELSTLIDAAIIATGLGLVFWIFILRPTAAEEATSAFESWVSTTYPAVDVLLLVLLARLFADSGARSVSIRLIGAAVLLTLVADTSFSLASLYELGYEHPINGVFLLSYVAWVAAALHPSMAAPPSAVVPAPSGGTHRRTWLGVFGLCSLLAPTLLFVPGVGDDRTDRAAVAIASIVLFVLVIARLAGYMSKVRHQSAELERLALADDLTGLANRRRFESALRDVLAAGSLPQVALLGVNGFKNVNDELGRPVGDRVLAALAGRIANAAPHALVARLGGDEFAVLLTGASAHDARELADTLVAGLHLPVLAGDRELLVGASIGLAGGAVDPAELVRQAETAMHAAKRTGAAAVRWSPALDERATDAARLGAELRAALDASQFRVVYQPIVELPLGRVKAVEALVRWEHPYRGLVSPAAFIPVAEQNGLIVELGDWIMRTACRRLARWRAELGPAAPERVSVNVSAKQLARPGYAATVAAILADTGLPAGCLAVEITETAVFEGGPAVVALHELRELGVRIALDDFGTGHSSLGLLQTVPVHTLKVDKSFVDNITASGRHAVIAEALIRISSGLGLSAVAEGVETAEQAAALSRLGYRYLQGYHFGRPVADPDFELVRALAAA</sequence>
<keyword evidence="1" id="KW-0472">Membrane</keyword>
<dbReference type="InterPro" id="IPR052155">
    <property type="entry name" value="Biofilm_reg_signaling"/>
</dbReference>
<dbReference type="SUPFAM" id="SSF55073">
    <property type="entry name" value="Nucleotide cyclase"/>
    <property type="match status" value="1"/>
</dbReference>
<feature type="transmembrane region" description="Helical" evidence="1">
    <location>
        <begin position="287"/>
        <end position="306"/>
    </location>
</feature>
<keyword evidence="1" id="KW-1133">Transmembrane helix</keyword>
<dbReference type="PANTHER" id="PTHR44757:SF2">
    <property type="entry name" value="BIOFILM ARCHITECTURE MAINTENANCE PROTEIN MBAA"/>
    <property type="match status" value="1"/>
</dbReference>
<dbReference type="InterPro" id="IPR001633">
    <property type="entry name" value="EAL_dom"/>
</dbReference>
<dbReference type="CDD" id="cd01949">
    <property type="entry name" value="GGDEF"/>
    <property type="match status" value="1"/>
</dbReference>
<dbReference type="Pfam" id="PF00563">
    <property type="entry name" value="EAL"/>
    <property type="match status" value="1"/>
</dbReference>
<protein>
    <recommendedName>
        <fullName evidence="6">Diguanylate cyclase/phosphodiesterase</fullName>
    </recommendedName>
</protein>
<dbReference type="SUPFAM" id="SSF141868">
    <property type="entry name" value="EAL domain-like"/>
    <property type="match status" value="1"/>
</dbReference>
<dbReference type="Pfam" id="PF00990">
    <property type="entry name" value="GGDEF"/>
    <property type="match status" value="1"/>
</dbReference>
<evidence type="ECO:0000259" key="3">
    <source>
        <dbReference type="PROSITE" id="PS50887"/>
    </source>
</evidence>
<proteinExistence type="predicted"/>
<dbReference type="AlphaFoldDB" id="A0A919N251"/>
<accession>A0A919N251</accession>
<dbReference type="InterPro" id="IPR035919">
    <property type="entry name" value="EAL_sf"/>
</dbReference>
<feature type="transmembrane region" description="Helical" evidence="1">
    <location>
        <begin position="7"/>
        <end position="24"/>
    </location>
</feature>
<keyword evidence="5" id="KW-1185">Reference proteome</keyword>
<evidence type="ECO:0000259" key="2">
    <source>
        <dbReference type="PROSITE" id="PS50883"/>
    </source>
</evidence>
<evidence type="ECO:0000256" key="1">
    <source>
        <dbReference type="SAM" id="Phobius"/>
    </source>
</evidence>
<feature type="transmembrane region" description="Helical" evidence="1">
    <location>
        <begin position="192"/>
        <end position="212"/>
    </location>
</feature>
<gene>
    <name evidence="4" type="ORF">Ari01nite_60970</name>
</gene>
<name>A0A919N251_9ACTN</name>
<feature type="transmembrane region" description="Helical" evidence="1">
    <location>
        <begin position="30"/>
        <end position="50"/>
    </location>
</feature>
<evidence type="ECO:0000313" key="4">
    <source>
        <dbReference type="EMBL" id="GIE98632.1"/>
    </source>
</evidence>
<organism evidence="4 5">
    <name type="scientific">Paractinoplanes rishiriensis</name>
    <dbReference type="NCBI Taxonomy" id="1050105"/>
    <lineage>
        <taxon>Bacteria</taxon>
        <taxon>Bacillati</taxon>
        <taxon>Actinomycetota</taxon>
        <taxon>Actinomycetes</taxon>
        <taxon>Micromonosporales</taxon>
        <taxon>Micromonosporaceae</taxon>
        <taxon>Paractinoplanes</taxon>
    </lineage>
</organism>
<dbReference type="EMBL" id="BOMV01000064">
    <property type="protein sequence ID" value="GIE98632.1"/>
    <property type="molecule type" value="Genomic_DNA"/>
</dbReference>
<dbReference type="InterPro" id="IPR029787">
    <property type="entry name" value="Nucleotide_cyclase"/>
</dbReference>
<dbReference type="InterPro" id="IPR043128">
    <property type="entry name" value="Rev_trsase/Diguanyl_cyclase"/>
</dbReference>
<dbReference type="NCBIfam" id="TIGR00254">
    <property type="entry name" value="GGDEF"/>
    <property type="match status" value="1"/>
</dbReference>